<reference evidence="2 3" key="1">
    <citation type="submission" date="2018-07" db="EMBL/GenBank/DDBJ databases">
        <title>The draft genome of Phyllobacterium salinisoli.</title>
        <authorList>
            <person name="Liu L."/>
            <person name="Li L."/>
            <person name="Zhang X."/>
            <person name="Liang L."/>
        </authorList>
    </citation>
    <scope>NUCLEOTIDE SEQUENCE [LARGE SCALE GENOMIC DNA]</scope>
    <source>
        <strain evidence="2 3">LLAN61</strain>
    </source>
</reference>
<dbReference type="OrthoDB" id="9811127at2"/>
<evidence type="ECO:0000313" key="3">
    <source>
        <dbReference type="Proteomes" id="UP000253420"/>
    </source>
</evidence>
<comment type="caution">
    <text evidence="2">The sequence shown here is derived from an EMBL/GenBank/DDBJ whole genome shotgun (WGS) entry which is preliminary data.</text>
</comment>
<dbReference type="EMBL" id="QOZG01000001">
    <property type="protein sequence ID" value="RCS25323.1"/>
    <property type="molecule type" value="Genomic_DNA"/>
</dbReference>
<evidence type="ECO:0000256" key="1">
    <source>
        <dbReference type="SAM" id="MobiDB-lite"/>
    </source>
</evidence>
<proteinExistence type="predicted"/>
<accession>A0A368K9Z6</accession>
<protein>
    <submittedName>
        <fullName evidence="2">DUF2934 domain-containing protein</fullName>
    </submittedName>
</protein>
<dbReference type="Proteomes" id="UP000253420">
    <property type="component" value="Unassembled WGS sequence"/>
</dbReference>
<sequence>MESGREEQIKARAYEIWEQEGRPTGREHLHWEQARRELNDLTEEEALPPPDGPGENVEISAADANDNFSAAVPELASDIGGAGAGGAETMMPVKRPRKPGTRRK</sequence>
<feature type="region of interest" description="Disordered" evidence="1">
    <location>
        <begin position="79"/>
        <end position="104"/>
    </location>
</feature>
<evidence type="ECO:0000313" key="2">
    <source>
        <dbReference type="EMBL" id="RCS25323.1"/>
    </source>
</evidence>
<organism evidence="2 3">
    <name type="scientific">Phyllobacterium salinisoli</name>
    <dbReference type="NCBI Taxonomy" id="1899321"/>
    <lineage>
        <taxon>Bacteria</taxon>
        <taxon>Pseudomonadati</taxon>
        <taxon>Pseudomonadota</taxon>
        <taxon>Alphaproteobacteria</taxon>
        <taxon>Hyphomicrobiales</taxon>
        <taxon>Phyllobacteriaceae</taxon>
        <taxon>Phyllobacterium</taxon>
    </lineage>
</organism>
<feature type="compositionally biased region" description="Basic residues" evidence="1">
    <location>
        <begin position="94"/>
        <end position="104"/>
    </location>
</feature>
<feature type="region of interest" description="Disordered" evidence="1">
    <location>
        <begin position="35"/>
        <end position="59"/>
    </location>
</feature>
<dbReference type="RefSeq" id="WP_114438417.1">
    <property type="nucleotide sequence ID" value="NZ_QOZG01000001.1"/>
</dbReference>
<dbReference type="AlphaFoldDB" id="A0A368K9Z6"/>
<name>A0A368K9Z6_9HYPH</name>
<dbReference type="InterPro" id="IPR021327">
    <property type="entry name" value="DUF2934"/>
</dbReference>
<dbReference type="Pfam" id="PF11154">
    <property type="entry name" value="DUF2934"/>
    <property type="match status" value="1"/>
</dbReference>
<gene>
    <name evidence="2" type="ORF">DUT91_00435</name>
</gene>
<keyword evidence="3" id="KW-1185">Reference proteome</keyword>